<dbReference type="EMBL" id="FOMN01000006">
    <property type="protein sequence ID" value="SFD51097.1"/>
    <property type="molecule type" value="Genomic_DNA"/>
</dbReference>
<organism evidence="2 3">
    <name type="scientific">Lactobacillus bombicola</name>
    <dbReference type="NCBI Taxonomy" id="1505723"/>
    <lineage>
        <taxon>Bacteria</taxon>
        <taxon>Bacillati</taxon>
        <taxon>Bacillota</taxon>
        <taxon>Bacilli</taxon>
        <taxon>Lactobacillales</taxon>
        <taxon>Lactobacillaceae</taxon>
        <taxon>Lactobacillus</taxon>
    </lineage>
</organism>
<dbReference type="RefSeq" id="WP_090093428.1">
    <property type="nucleotide sequence ID" value="NZ_CBCRVU010000001.1"/>
</dbReference>
<feature type="transmembrane region" description="Helical" evidence="1">
    <location>
        <begin position="54"/>
        <end position="73"/>
    </location>
</feature>
<proteinExistence type="predicted"/>
<feature type="transmembrane region" description="Helical" evidence="1">
    <location>
        <begin position="93"/>
        <end position="111"/>
    </location>
</feature>
<evidence type="ECO:0008006" key="4">
    <source>
        <dbReference type="Google" id="ProtNLM"/>
    </source>
</evidence>
<keyword evidence="1" id="KW-0812">Transmembrane</keyword>
<feature type="transmembrane region" description="Helical" evidence="1">
    <location>
        <begin position="29"/>
        <end position="48"/>
    </location>
</feature>
<evidence type="ECO:0000313" key="3">
    <source>
        <dbReference type="Proteomes" id="UP000199599"/>
    </source>
</evidence>
<evidence type="ECO:0000313" key="2">
    <source>
        <dbReference type="EMBL" id="SFD51097.1"/>
    </source>
</evidence>
<gene>
    <name evidence="2" type="ORF">SAMN04487792_1182</name>
</gene>
<keyword evidence="1" id="KW-1133">Transmembrane helix</keyword>
<accession>A0A1I1SXC9</accession>
<dbReference type="Proteomes" id="UP000199599">
    <property type="component" value="Unassembled WGS sequence"/>
</dbReference>
<reference evidence="3" key="1">
    <citation type="submission" date="2016-10" db="EMBL/GenBank/DDBJ databases">
        <authorList>
            <person name="Varghese N."/>
            <person name="Submissions S."/>
        </authorList>
    </citation>
    <scope>NUCLEOTIDE SEQUENCE [LARGE SCALE GENOMIC DNA]</scope>
    <source>
        <strain evidence="3">R-53102</strain>
    </source>
</reference>
<dbReference type="AlphaFoldDB" id="A0A1I1SXC9"/>
<evidence type="ECO:0000256" key="1">
    <source>
        <dbReference type="SAM" id="Phobius"/>
    </source>
</evidence>
<sequence length="166" mass="19565">MINKKENQADYQRKNHEDTIKYLYFSRYLMLRYIVVIFLFTNLFWLLILIQYQTWLGVVIAGIMTLIATAAAIEQLAKLHNRKLAVPITQAFLWLQLLVNLLLAGSLFLPIRVDLFPFINTNNVCYLILAILFIGVILAYWSIKRIHQITNNRDRYVKVIETFKNN</sequence>
<feature type="transmembrane region" description="Helical" evidence="1">
    <location>
        <begin position="123"/>
        <end position="143"/>
    </location>
</feature>
<protein>
    <recommendedName>
        <fullName evidence="4">PTS cellobiose transporter subunit IIA</fullName>
    </recommendedName>
</protein>
<name>A0A1I1SXC9_9LACO</name>
<dbReference type="STRING" id="1505723.SAMN04487792_1182"/>
<keyword evidence="1" id="KW-0472">Membrane</keyword>